<name>A0AAV7J1F0_COTGL</name>
<keyword evidence="2" id="KW-1185">Reference proteome</keyword>
<evidence type="ECO:0000313" key="1">
    <source>
        <dbReference type="EMBL" id="KAH0564623.1"/>
    </source>
</evidence>
<accession>A0AAV7J1F0</accession>
<evidence type="ECO:0000313" key="2">
    <source>
        <dbReference type="Proteomes" id="UP000826195"/>
    </source>
</evidence>
<organism evidence="1 2">
    <name type="scientific">Cotesia glomerata</name>
    <name type="common">Lepidopteran parasitic wasp</name>
    <name type="synonym">Apanteles glomeratus</name>
    <dbReference type="NCBI Taxonomy" id="32391"/>
    <lineage>
        <taxon>Eukaryota</taxon>
        <taxon>Metazoa</taxon>
        <taxon>Ecdysozoa</taxon>
        <taxon>Arthropoda</taxon>
        <taxon>Hexapoda</taxon>
        <taxon>Insecta</taxon>
        <taxon>Pterygota</taxon>
        <taxon>Neoptera</taxon>
        <taxon>Endopterygota</taxon>
        <taxon>Hymenoptera</taxon>
        <taxon>Apocrita</taxon>
        <taxon>Ichneumonoidea</taxon>
        <taxon>Braconidae</taxon>
        <taxon>Microgastrinae</taxon>
        <taxon>Cotesia</taxon>
    </lineage>
</organism>
<feature type="non-terminal residue" evidence="1">
    <location>
        <position position="1"/>
    </location>
</feature>
<dbReference type="Proteomes" id="UP000826195">
    <property type="component" value="Unassembled WGS sequence"/>
</dbReference>
<reference evidence="1 2" key="1">
    <citation type="journal article" date="2021" name="J. Hered.">
        <title>A chromosome-level genome assembly of the parasitoid wasp, Cotesia glomerata (Hymenoptera: Braconidae).</title>
        <authorList>
            <person name="Pinto B.J."/>
            <person name="Weis J.J."/>
            <person name="Gamble T."/>
            <person name="Ode P.J."/>
            <person name="Paul R."/>
            <person name="Zaspel J.M."/>
        </authorList>
    </citation>
    <scope>NUCLEOTIDE SEQUENCE [LARGE SCALE GENOMIC DNA]</scope>
    <source>
        <strain evidence="1">CgM1</strain>
    </source>
</reference>
<dbReference type="EMBL" id="JAHXZJ010000002">
    <property type="protein sequence ID" value="KAH0564623.1"/>
    <property type="molecule type" value="Genomic_DNA"/>
</dbReference>
<dbReference type="PANTHER" id="PTHR47890">
    <property type="entry name" value="LD24308P"/>
    <property type="match status" value="1"/>
</dbReference>
<dbReference type="AlphaFoldDB" id="A0AAV7J1F0"/>
<comment type="caution">
    <text evidence="1">The sequence shown here is derived from an EMBL/GenBank/DDBJ whole genome shotgun (WGS) entry which is preliminary data.</text>
</comment>
<proteinExistence type="predicted"/>
<gene>
    <name evidence="1" type="ORF">KQX54_013180</name>
</gene>
<sequence length="91" mass="10000">NELVLANSDVPTKTLENVINSETNQFIKFQTSDLKKDAGQSTVPFFDAAEAEGDPNFPLGGIGIIHRGQKGFGGFLAFKIFELDLSMYFKL</sequence>
<dbReference type="PANTHER" id="PTHR47890:SF1">
    <property type="entry name" value="LD24308P"/>
    <property type="match status" value="1"/>
</dbReference>
<protein>
    <submittedName>
        <fullName evidence="1">Uncharacterized protein</fullName>
    </submittedName>
</protein>